<organism evidence="1 2">
    <name type="scientific">Tropicimonas omnivorans</name>
    <dbReference type="NCBI Taxonomy" id="3075590"/>
    <lineage>
        <taxon>Bacteria</taxon>
        <taxon>Pseudomonadati</taxon>
        <taxon>Pseudomonadota</taxon>
        <taxon>Alphaproteobacteria</taxon>
        <taxon>Rhodobacterales</taxon>
        <taxon>Roseobacteraceae</taxon>
        <taxon>Tropicimonas</taxon>
    </lineage>
</organism>
<dbReference type="RefSeq" id="WP_311689633.1">
    <property type="nucleotide sequence ID" value="NZ_JAVRHL010000001.1"/>
</dbReference>
<reference evidence="1 2" key="1">
    <citation type="submission" date="2023-09" db="EMBL/GenBank/DDBJ databases">
        <authorList>
            <person name="Rey-Velasco X."/>
        </authorList>
    </citation>
    <scope>NUCLEOTIDE SEQUENCE [LARGE SCALE GENOMIC DNA]</scope>
    <source>
        <strain evidence="1 2">F158</strain>
    </source>
</reference>
<accession>A0ABU3DDU1</accession>
<proteinExistence type="predicted"/>
<comment type="caution">
    <text evidence="1">The sequence shown here is derived from an EMBL/GenBank/DDBJ whole genome shotgun (WGS) entry which is preliminary data.</text>
</comment>
<dbReference type="Proteomes" id="UP001265259">
    <property type="component" value="Unassembled WGS sequence"/>
</dbReference>
<evidence type="ECO:0000313" key="2">
    <source>
        <dbReference type="Proteomes" id="UP001265259"/>
    </source>
</evidence>
<dbReference type="EMBL" id="JAVRHL010000001">
    <property type="protein sequence ID" value="MDT0681879.1"/>
    <property type="molecule type" value="Genomic_DNA"/>
</dbReference>
<sequence>MHPFRTKARLDGRCRVCGQPVPPERAGLGICGNPVCQTRATIEAASAEVKRKAEERDAAEAKGLARVSHVIEATAAQAGEPDLDRIATGVVPHITLTEVPQEEEQLERFETNLGRAIAEALGEEEAPEWLQTEAEGDPDFVQRAEHQQGDPLSLDAACIACRGDCCMQGNGRDAFINMRTIQWYLRQNPEAGKEEIRQDYLSRLPEAHIERSCVYHTNTGCALPREMRADVCNRWECRWRDALRGEIRRKGAARSAVVGLPRDHDDHPEEGGPRIRAVAIDEHSRVAINDGFRAGPLK</sequence>
<gene>
    <name evidence="1" type="ORF">RM543_04210</name>
</gene>
<keyword evidence="2" id="KW-1185">Reference proteome</keyword>
<protein>
    <submittedName>
        <fullName evidence="1">Uncharacterized protein</fullName>
    </submittedName>
</protein>
<name>A0ABU3DDU1_9RHOB</name>
<evidence type="ECO:0000313" key="1">
    <source>
        <dbReference type="EMBL" id="MDT0681879.1"/>
    </source>
</evidence>